<accession>A0A385L3F3</accession>
<proteinExistence type="predicted"/>
<organism evidence="2">
    <name type="scientific">Grapevine fanleaf virus</name>
    <name type="common">GFLV</name>
    <dbReference type="NCBI Taxonomy" id="12274"/>
    <lineage>
        <taxon>Viruses</taxon>
        <taxon>Riboviria</taxon>
        <taxon>Orthornavirae</taxon>
        <taxon>Pisuviricota</taxon>
        <taxon>Pisoniviricetes</taxon>
        <taxon>Picornavirales</taxon>
        <taxon>Secoviridae</taxon>
        <taxon>Comovirinae</taxon>
        <taxon>Nepovirus</taxon>
        <taxon>Nepovirus foliumflabelli</taxon>
    </lineage>
</organism>
<reference evidence="2" key="2">
    <citation type="submission" date="2018-05" db="EMBL/GenBank/DDBJ databases">
        <authorList>
            <person name="Lanie J.A."/>
            <person name="Ng W.-L."/>
            <person name="Kazmierczak K.M."/>
            <person name="Andrzejewski T.M."/>
            <person name="Davidsen T.M."/>
            <person name="Wayne K.J."/>
            <person name="Tettelin H."/>
            <person name="Glass J.I."/>
            <person name="Rusch D."/>
            <person name="Podicherti R."/>
            <person name="Tsui H.-C.T."/>
            <person name="Winkler M.E."/>
        </authorList>
    </citation>
    <scope>NUCLEOTIDE SEQUENCE</scope>
    <source>
        <strain evidence="2">CO2.A17d</strain>
    </source>
</reference>
<sequence length="338" mass="36819">MSSHANAVSSFHSPRVSVEILVPTKYAKLFTLKQLTRMLALSCKHRARQAANPVSKRTSRDRNGSKIMGQGPSAVGPQVSKGHKQQCDGGASLAPVKSKRAVRREKRRAAAKKAKAKTETTLVQKAGPRVQTPKALKQASYSSSLLLNPSGVQSKMGTLSKFPKTKNAPRSNEGGFTLTSITPVECREEAARRFHPITGTFRGAPGFCVRSREGCGSCAACEAKLVQLGFCRSFDQIGTSRVIRVDSMKKESSDDMASPSASEPVGFWAPAEKQAPREGRPIRRCDVVTLARVTPVLRMLRKVDPTFVDSRLLWEAAHRTVFPQRVCVYPHGCFGDLG</sequence>
<organismHost>
    <name type="scientific">Vitis vinifera</name>
    <name type="common">Grape</name>
    <dbReference type="NCBI Taxonomy" id="29760"/>
</organismHost>
<organismHost>
    <name type="scientific">Vitis rupestris</name>
    <name type="common">sand grape</name>
    <dbReference type="NCBI Taxonomy" id="103352"/>
</organismHost>
<feature type="compositionally biased region" description="Basic residues" evidence="1">
    <location>
        <begin position="97"/>
        <end position="115"/>
    </location>
</feature>
<dbReference type="EMBL" id="MH383244">
    <property type="protein sequence ID" value="AYA22301.1"/>
    <property type="molecule type" value="Genomic_RNA"/>
</dbReference>
<feature type="region of interest" description="Disordered" evidence="1">
    <location>
        <begin position="49"/>
        <end position="135"/>
    </location>
</feature>
<protein>
    <submittedName>
        <fullName evidence="2">Non structural protein</fullName>
    </submittedName>
</protein>
<name>A0A385L3F3_GFLV</name>
<evidence type="ECO:0000256" key="1">
    <source>
        <dbReference type="SAM" id="MobiDB-lite"/>
    </source>
</evidence>
<evidence type="ECO:0000313" key="2">
    <source>
        <dbReference type="EMBL" id="AYA22301.1"/>
    </source>
</evidence>
<reference evidence="2" key="1">
    <citation type="journal article" date="2018" name="Front. Microbiol.">
        <title>High-Throughput Sequencing and the Viromic Study of Grapevine Leaves: From the Detection of Grapevine-Infecting Viruses to the Description of a New Environmental Tymovirales Member.</title>
        <authorList>
            <person name="Hily J.M."/>
            <person name="Candresse T."/>
            <person name="Garcia S."/>
            <person name="Vigne E."/>
            <person name="Tanniere M."/>
            <person name="Komar V."/>
            <person name="Barnabe G."/>
            <person name="Alliaume A."/>
            <person name="Gilg S."/>
            <person name="Hommay G."/>
            <person name="Beuve M."/>
            <person name="Marais A."/>
            <person name="Lemaire O."/>
        </authorList>
    </citation>
    <scope>NUCLEOTIDE SEQUENCE</scope>
    <source>
        <strain evidence="2">CO2.A17d</strain>
    </source>
</reference>